<dbReference type="InterPro" id="IPR024187">
    <property type="entry name" value="Sig_transdc_resp-reg_cit/mal"/>
</dbReference>
<evidence type="ECO:0000256" key="4">
    <source>
        <dbReference type="ARBA" id="ARBA00023012"/>
    </source>
</evidence>
<organism evidence="13 14">
    <name type="scientific">Sinomonas halotolerans</name>
    <dbReference type="NCBI Taxonomy" id="1644133"/>
    <lineage>
        <taxon>Bacteria</taxon>
        <taxon>Bacillati</taxon>
        <taxon>Actinomycetota</taxon>
        <taxon>Actinomycetes</taxon>
        <taxon>Micrococcales</taxon>
        <taxon>Micrococcaceae</taxon>
        <taxon>Sinomonas</taxon>
    </lineage>
</organism>
<feature type="domain" description="Response regulatory" evidence="12">
    <location>
        <begin position="1"/>
        <end position="114"/>
    </location>
</feature>
<gene>
    <name evidence="13" type="ORF">ABCQ75_01085</name>
</gene>
<keyword evidence="8 9" id="KW-0804">Transcription</keyword>
<dbReference type="InterPro" id="IPR051271">
    <property type="entry name" value="2C-system_Tx_regulators"/>
</dbReference>
<evidence type="ECO:0000256" key="7">
    <source>
        <dbReference type="ARBA" id="ARBA00023159"/>
    </source>
</evidence>
<dbReference type="RefSeq" id="WP_345882556.1">
    <property type="nucleotide sequence ID" value="NZ_JBDFRB010000001.1"/>
</dbReference>
<dbReference type="InterPro" id="IPR001789">
    <property type="entry name" value="Sig_transdc_resp-reg_receiver"/>
</dbReference>
<keyword evidence="6 9" id="KW-0238">DNA-binding</keyword>
<dbReference type="InterPro" id="IPR011006">
    <property type="entry name" value="CheY-like_superfamily"/>
</dbReference>
<evidence type="ECO:0000256" key="1">
    <source>
        <dbReference type="ARBA" id="ARBA00004496"/>
    </source>
</evidence>
<evidence type="ECO:0000256" key="9">
    <source>
        <dbReference type="PIRNR" id="PIRNR006171"/>
    </source>
</evidence>
<dbReference type="Pfam" id="PF20714">
    <property type="entry name" value="HTH_64"/>
    <property type="match status" value="1"/>
</dbReference>
<evidence type="ECO:0000256" key="2">
    <source>
        <dbReference type="ARBA" id="ARBA00022490"/>
    </source>
</evidence>
<comment type="subcellular location">
    <subcellularLocation>
        <location evidence="1 9">Cytoplasm</location>
    </subcellularLocation>
</comment>
<dbReference type="Pfam" id="PF00072">
    <property type="entry name" value="Response_reg"/>
    <property type="match status" value="1"/>
</dbReference>
<dbReference type="Gene3D" id="3.40.50.2300">
    <property type="match status" value="1"/>
</dbReference>
<name>A0ABU9WVD3_9MICC</name>
<dbReference type="InterPro" id="IPR048714">
    <property type="entry name" value="DpiA-like_HTH"/>
</dbReference>
<accession>A0ABU9WVD3</accession>
<evidence type="ECO:0000256" key="11">
    <source>
        <dbReference type="SAM" id="MobiDB-lite"/>
    </source>
</evidence>
<protein>
    <recommendedName>
        <fullName evidence="9">Transcriptional regulatory protein</fullName>
    </recommendedName>
</protein>
<dbReference type="EMBL" id="JBDFRB010000001">
    <property type="protein sequence ID" value="MEN2743130.1"/>
    <property type="molecule type" value="Genomic_DNA"/>
</dbReference>
<evidence type="ECO:0000256" key="5">
    <source>
        <dbReference type="ARBA" id="ARBA00023015"/>
    </source>
</evidence>
<dbReference type="PIRSF" id="PIRSF006171">
    <property type="entry name" value="RR_citrat_malat"/>
    <property type="match status" value="1"/>
</dbReference>
<keyword evidence="2 9" id="KW-0963">Cytoplasm</keyword>
<evidence type="ECO:0000259" key="12">
    <source>
        <dbReference type="PROSITE" id="PS50110"/>
    </source>
</evidence>
<evidence type="ECO:0000256" key="10">
    <source>
        <dbReference type="PROSITE-ProRule" id="PRU00169"/>
    </source>
</evidence>
<keyword evidence="7 9" id="KW-0010">Activator</keyword>
<dbReference type="PROSITE" id="PS50110">
    <property type="entry name" value="RESPONSE_REGULATORY"/>
    <property type="match status" value="1"/>
</dbReference>
<proteinExistence type="predicted"/>
<keyword evidence="4 9" id="KW-0902">Two-component regulatory system</keyword>
<evidence type="ECO:0000256" key="6">
    <source>
        <dbReference type="ARBA" id="ARBA00023125"/>
    </source>
</evidence>
<keyword evidence="3 10" id="KW-0597">Phosphoprotein</keyword>
<evidence type="ECO:0000256" key="8">
    <source>
        <dbReference type="ARBA" id="ARBA00023163"/>
    </source>
</evidence>
<comment type="caution">
    <text evidence="13">The sequence shown here is derived from an EMBL/GenBank/DDBJ whole genome shotgun (WGS) entry which is preliminary data.</text>
</comment>
<evidence type="ECO:0000256" key="3">
    <source>
        <dbReference type="ARBA" id="ARBA00022553"/>
    </source>
</evidence>
<reference evidence="13 14" key="1">
    <citation type="submission" date="2024-05" db="EMBL/GenBank/DDBJ databases">
        <title>Sinomonas sp. nov., isolated from a waste landfill.</title>
        <authorList>
            <person name="Zhao Y."/>
        </authorList>
    </citation>
    <scope>NUCLEOTIDE SEQUENCE [LARGE SCALE GENOMIC DNA]</scope>
    <source>
        <strain evidence="13 14">CCTCC AB2014300</strain>
    </source>
</reference>
<evidence type="ECO:0000313" key="13">
    <source>
        <dbReference type="EMBL" id="MEN2743130.1"/>
    </source>
</evidence>
<feature type="modified residue" description="4-aspartylphosphate" evidence="10">
    <location>
        <position position="48"/>
    </location>
</feature>
<evidence type="ECO:0000313" key="14">
    <source>
        <dbReference type="Proteomes" id="UP001422074"/>
    </source>
</evidence>
<dbReference type="Proteomes" id="UP001422074">
    <property type="component" value="Unassembled WGS sequence"/>
</dbReference>
<keyword evidence="14" id="KW-1185">Reference proteome</keyword>
<dbReference type="PANTHER" id="PTHR45526:SF1">
    <property type="entry name" value="TRANSCRIPTIONAL REGULATORY PROTEIN DCUR-RELATED"/>
    <property type="match status" value="1"/>
</dbReference>
<sequence>MDDEPAVAGVHQGFLLARGGFEVVGVAHTAEDAVRLVGELLPDLVLLDIHLPDASGLEVLRSLRGLGAESPEVMVISAARELETVREAMLGGVFHYLVKPFSSQQLHERLSTLADRHAALAYVRDTRGSELDQGSIDRLLAAPSSNGPSRPRLDGIEPPKGLSPTTLRLVAARMDELGASGADASAAEVASGLGLSRVSARRYLEFLAARQLVDVLPRYGTAGRPENRYRWNG</sequence>
<dbReference type="SMART" id="SM00448">
    <property type="entry name" value="REC"/>
    <property type="match status" value="1"/>
</dbReference>
<feature type="region of interest" description="Disordered" evidence="11">
    <location>
        <begin position="140"/>
        <end position="160"/>
    </location>
</feature>
<dbReference type="PANTHER" id="PTHR45526">
    <property type="entry name" value="TRANSCRIPTIONAL REGULATORY PROTEIN DPIA"/>
    <property type="match status" value="1"/>
</dbReference>
<keyword evidence="5 9" id="KW-0805">Transcription regulation</keyword>
<dbReference type="SUPFAM" id="SSF52172">
    <property type="entry name" value="CheY-like"/>
    <property type="match status" value="1"/>
</dbReference>